<dbReference type="PANTHER" id="PTHR24421:SF10">
    <property type="entry name" value="NITRATE_NITRITE SENSOR PROTEIN NARQ"/>
    <property type="match status" value="1"/>
</dbReference>
<evidence type="ECO:0000256" key="8">
    <source>
        <dbReference type="SAM" id="MobiDB-lite"/>
    </source>
</evidence>
<feature type="region of interest" description="Disordered" evidence="8">
    <location>
        <begin position="1"/>
        <end position="41"/>
    </location>
</feature>
<evidence type="ECO:0000259" key="10">
    <source>
        <dbReference type="Pfam" id="PF07730"/>
    </source>
</evidence>
<keyword evidence="9" id="KW-0812">Transmembrane</keyword>
<dbReference type="AlphaFoldDB" id="A0A2P2C3C6"/>
<dbReference type="EC" id="2.7.13.3" evidence="2"/>
<evidence type="ECO:0000256" key="4">
    <source>
        <dbReference type="ARBA" id="ARBA00022679"/>
    </source>
</evidence>
<keyword evidence="9" id="KW-0472">Membrane</keyword>
<keyword evidence="5" id="KW-0547">Nucleotide-binding</keyword>
<evidence type="ECO:0000313" key="11">
    <source>
        <dbReference type="EMBL" id="CUR56496.1"/>
    </source>
</evidence>
<dbReference type="InterPro" id="IPR036890">
    <property type="entry name" value="HATPase_C_sf"/>
</dbReference>
<evidence type="ECO:0000256" key="7">
    <source>
        <dbReference type="ARBA" id="ARBA00022840"/>
    </source>
</evidence>
<comment type="catalytic activity">
    <reaction evidence="1">
        <text>ATP + protein L-histidine = ADP + protein N-phospho-L-histidine.</text>
        <dbReference type="EC" id="2.7.13.3"/>
    </reaction>
</comment>
<feature type="transmembrane region" description="Helical" evidence="9">
    <location>
        <begin position="92"/>
        <end position="112"/>
    </location>
</feature>
<reference evidence="11" key="1">
    <citation type="submission" date="2015-08" db="EMBL/GenBank/DDBJ databases">
        <authorList>
            <person name="Babu N.S."/>
            <person name="Beckwith C.J."/>
            <person name="Beseler K.G."/>
            <person name="Brison A."/>
            <person name="Carone J.V."/>
            <person name="Caskin T.P."/>
            <person name="Diamond M."/>
            <person name="Durham M.E."/>
            <person name="Foxe J.M."/>
            <person name="Go M."/>
            <person name="Henderson B.A."/>
            <person name="Jones I.B."/>
            <person name="McGettigan J.A."/>
            <person name="Micheletti S.J."/>
            <person name="Nasrallah M.E."/>
            <person name="Ortiz D."/>
            <person name="Piller C.R."/>
            <person name="Privatt S.R."/>
            <person name="Schneider S.L."/>
            <person name="Sharp S."/>
            <person name="Smith T.C."/>
            <person name="Stanton J.D."/>
            <person name="Ullery H.E."/>
            <person name="Wilson R.J."/>
            <person name="Serrano M.G."/>
            <person name="Buck G."/>
            <person name="Lee V."/>
            <person name="Wang Y."/>
            <person name="Carvalho R."/>
            <person name="Voegtly L."/>
            <person name="Shi R."/>
            <person name="Duckworth R."/>
            <person name="Johnson A."/>
            <person name="Loviza R."/>
            <person name="Walstead R."/>
            <person name="Shah Z."/>
            <person name="Kiflezghi M."/>
            <person name="Wade K."/>
            <person name="Ball S.L."/>
            <person name="Bradley K.W."/>
            <person name="Asai D.J."/>
            <person name="Bowman C.A."/>
            <person name="Russell D.A."/>
            <person name="Pope W.H."/>
            <person name="Jacobs-Sera D."/>
            <person name="Hendrix R.W."/>
            <person name="Hatfull G.F."/>
        </authorList>
    </citation>
    <scope>NUCLEOTIDE SEQUENCE</scope>
</reference>
<feature type="transmembrane region" description="Helical" evidence="9">
    <location>
        <begin position="119"/>
        <end position="137"/>
    </location>
</feature>
<feature type="domain" description="Signal transduction histidine kinase subgroup 3 dimerisation and phosphoacceptor" evidence="10">
    <location>
        <begin position="257"/>
        <end position="322"/>
    </location>
</feature>
<feature type="transmembrane region" description="Helical" evidence="9">
    <location>
        <begin position="143"/>
        <end position="168"/>
    </location>
</feature>
<keyword evidence="3" id="KW-0597">Phosphoprotein</keyword>
<evidence type="ECO:0000256" key="2">
    <source>
        <dbReference type="ARBA" id="ARBA00012438"/>
    </source>
</evidence>
<dbReference type="GO" id="GO:0046983">
    <property type="term" value="F:protein dimerization activity"/>
    <property type="evidence" value="ECO:0007669"/>
    <property type="project" value="InterPro"/>
</dbReference>
<dbReference type="GO" id="GO:0005524">
    <property type="term" value="F:ATP binding"/>
    <property type="evidence" value="ECO:0007669"/>
    <property type="project" value="UniProtKB-KW"/>
</dbReference>
<dbReference type="Pfam" id="PF07730">
    <property type="entry name" value="HisKA_3"/>
    <property type="match status" value="1"/>
</dbReference>
<evidence type="ECO:0000256" key="3">
    <source>
        <dbReference type="ARBA" id="ARBA00022553"/>
    </source>
</evidence>
<evidence type="ECO:0000256" key="5">
    <source>
        <dbReference type="ARBA" id="ARBA00022741"/>
    </source>
</evidence>
<dbReference type="GO" id="GO:0016020">
    <property type="term" value="C:membrane"/>
    <property type="evidence" value="ECO:0007669"/>
    <property type="project" value="InterPro"/>
</dbReference>
<name>A0A2P2C3C6_9ZZZZ</name>
<keyword evidence="6 11" id="KW-0418">Kinase</keyword>
<accession>A0A2P2C3C6</accession>
<evidence type="ECO:0000256" key="1">
    <source>
        <dbReference type="ARBA" id="ARBA00000085"/>
    </source>
</evidence>
<dbReference type="InterPro" id="IPR011712">
    <property type="entry name" value="Sig_transdc_His_kin_sub3_dim/P"/>
</dbReference>
<dbReference type="CDD" id="cd16917">
    <property type="entry name" value="HATPase_UhpB-NarQ-NarX-like"/>
    <property type="match status" value="1"/>
</dbReference>
<evidence type="ECO:0000256" key="9">
    <source>
        <dbReference type="SAM" id="Phobius"/>
    </source>
</evidence>
<dbReference type="Gene3D" id="3.30.565.10">
    <property type="entry name" value="Histidine kinase-like ATPase, C-terminal domain"/>
    <property type="match status" value="1"/>
</dbReference>
<feature type="transmembrane region" description="Helical" evidence="9">
    <location>
        <begin position="175"/>
        <end position="193"/>
    </location>
</feature>
<dbReference type="Gene3D" id="1.20.5.1930">
    <property type="match status" value="1"/>
</dbReference>
<evidence type="ECO:0000256" key="6">
    <source>
        <dbReference type="ARBA" id="ARBA00022777"/>
    </source>
</evidence>
<proteinExistence type="predicted"/>
<protein>
    <recommendedName>
        <fullName evidence="2">histidine kinase</fullName>
        <ecNumber evidence="2">2.7.13.3</ecNumber>
    </recommendedName>
</protein>
<feature type="transmembrane region" description="Helical" evidence="9">
    <location>
        <begin position="205"/>
        <end position="226"/>
    </location>
</feature>
<keyword evidence="7" id="KW-0067">ATP-binding</keyword>
<feature type="compositionally biased region" description="Low complexity" evidence="8">
    <location>
        <begin position="17"/>
        <end position="33"/>
    </location>
</feature>
<dbReference type="GO" id="GO:0000155">
    <property type="term" value="F:phosphorelay sensor kinase activity"/>
    <property type="evidence" value="ECO:0007669"/>
    <property type="project" value="InterPro"/>
</dbReference>
<organism evidence="11">
    <name type="scientific">metagenome</name>
    <dbReference type="NCBI Taxonomy" id="256318"/>
    <lineage>
        <taxon>unclassified sequences</taxon>
        <taxon>metagenomes</taxon>
    </lineage>
</organism>
<keyword evidence="9" id="KW-1133">Transmembrane helix</keyword>
<dbReference type="InterPro" id="IPR050482">
    <property type="entry name" value="Sensor_HK_TwoCompSys"/>
</dbReference>
<dbReference type="PANTHER" id="PTHR24421">
    <property type="entry name" value="NITRATE/NITRITE SENSOR PROTEIN NARX-RELATED"/>
    <property type="match status" value="1"/>
</dbReference>
<dbReference type="EMBL" id="CZKB01000004">
    <property type="protein sequence ID" value="CUR56496.1"/>
    <property type="molecule type" value="Genomic_DNA"/>
</dbReference>
<gene>
    <name evidence="11" type="ORF">NOCA1120044</name>
</gene>
<dbReference type="SUPFAM" id="SSF55874">
    <property type="entry name" value="ATPase domain of HSP90 chaperone/DNA topoisomerase II/histidine kinase"/>
    <property type="match status" value="1"/>
</dbReference>
<keyword evidence="4" id="KW-0808">Transferase</keyword>
<sequence length="459" mass="49036">MTEPGPVTPVSHRTRLTGPYPRGTRTARGPTPRSSLHAVAPPACGPGRRARIVPQVVLRPTKVGNALATLSAVEPRPALSETQPELTWVSQAWRYALAIAISAAVWQTVAVVEWRDHPGLFVVELTLGCAAFVLVWFRRRAPVPVALAIAAMSALSGVAAGPATLAAVSVATRRSFWQVVGVGAANFAAAQTYTTIAPIEDNDPVITTLVNLAVNTGMMGWGLYIGSRREVIWNLRTRAERAEREQELRVAQARLTERAQIAREMHDVLAHRITQVSMQAGALAFREDLDGDRLREGLGQIQGQANDALHELRGVLGVLREDDPGQPTARPQPTYGDIPALVAEARSLGLDIAWSDEVDASLPVPVATGRTVYRIVQEGITNVRKHAPGSVVAIRSTGDPDAGITVVLANPLDGAPTGAPGSGLGLVGLRERAELRGGRIDQRTDGSTFVLEAWLPWTA</sequence>